<protein>
    <submittedName>
        <fullName evidence="3">Response regulator, receiver</fullName>
    </submittedName>
</protein>
<dbReference type="PANTHER" id="PTHR44520:SF2">
    <property type="entry name" value="RESPONSE REGULATOR RCP1"/>
    <property type="match status" value="1"/>
</dbReference>
<proteinExistence type="predicted"/>
<feature type="modified residue" description="4-aspartylphosphate" evidence="1">
    <location>
        <position position="71"/>
    </location>
</feature>
<evidence type="ECO:0000313" key="3">
    <source>
        <dbReference type="EMBL" id="ELZ95802.1"/>
    </source>
</evidence>
<dbReference type="EMBL" id="AOLN01000010">
    <property type="protein sequence ID" value="ELZ95802.1"/>
    <property type="molecule type" value="Genomic_DNA"/>
</dbReference>
<dbReference type="SUPFAM" id="SSF52172">
    <property type="entry name" value="CheY-like"/>
    <property type="match status" value="1"/>
</dbReference>
<dbReference type="InterPro" id="IPR001789">
    <property type="entry name" value="Sig_transdc_resp-reg_receiver"/>
</dbReference>
<dbReference type="GO" id="GO:0000160">
    <property type="term" value="P:phosphorelay signal transduction system"/>
    <property type="evidence" value="ECO:0007669"/>
    <property type="project" value="InterPro"/>
</dbReference>
<dbReference type="STRING" id="662479.C440_05917"/>
<feature type="domain" description="Response regulatory" evidence="2">
    <location>
        <begin position="13"/>
        <end position="138"/>
    </location>
</feature>
<name>M0IIB8_9EURY</name>
<dbReference type="PROSITE" id="PS50110">
    <property type="entry name" value="RESPONSE_REGULATORY"/>
    <property type="match status" value="1"/>
</dbReference>
<keyword evidence="4" id="KW-1185">Reference proteome</keyword>
<evidence type="ECO:0000256" key="1">
    <source>
        <dbReference type="PROSITE-ProRule" id="PRU00169"/>
    </source>
</evidence>
<dbReference type="CDD" id="cd17557">
    <property type="entry name" value="REC_Rcp-like"/>
    <property type="match status" value="1"/>
</dbReference>
<accession>M0IIB8</accession>
<comment type="caution">
    <text evidence="3">The sequence shown here is derived from an EMBL/GenBank/DDBJ whole genome shotgun (WGS) entry which is preliminary data.</text>
</comment>
<dbReference type="Gene3D" id="3.40.50.2300">
    <property type="match status" value="1"/>
</dbReference>
<dbReference type="AlphaFoldDB" id="M0IIB8"/>
<organism evidence="3 4">
    <name type="scientific">Haloferax mucosum ATCC BAA-1512</name>
    <dbReference type="NCBI Taxonomy" id="662479"/>
    <lineage>
        <taxon>Archaea</taxon>
        <taxon>Methanobacteriati</taxon>
        <taxon>Methanobacteriota</taxon>
        <taxon>Stenosarchaea group</taxon>
        <taxon>Halobacteria</taxon>
        <taxon>Halobacteriales</taxon>
        <taxon>Haloferacaceae</taxon>
        <taxon>Haloferax</taxon>
    </lineage>
</organism>
<dbReference type="PATRIC" id="fig|662479.7.peg.1197"/>
<reference evidence="3 4" key="1">
    <citation type="journal article" date="2014" name="PLoS Genet.">
        <title>Phylogenetically driven sequencing of extremely halophilic archaea reveals strategies for static and dynamic osmo-response.</title>
        <authorList>
            <person name="Becker E.A."/>
            <person name="Seitzer P.M."/>
            <person name="Tritt A."/>
            <person name="Larsen D."/>
            <person name="Krusor M."/>
            <person name="Yao A.I."/>
            <person name="Wu D."/>
            <person name="Madern D."/>
            <person name="Eisen J.A."/>
            <person name="Darling A.E."/>
            <person name="Facciotti M.T."/>
        </authorList>
    </citation>
    <scope>NUCLEOTIDE SEQUENCE [LARGE SCALE GENOMIC DNA]</scope>
    <source>
        <strain evidence="3 4">ATCC BAA-1512</strain>
    </source>
</reference>
<evidence type="ECO:0000259" key="2">
    <source>
        <dbReference type="PROSITE" id="PS50110"/>
    </source>
</evidence>
<dbReference type="Pfam" id="PF00072">
    <property type="entry name" value="Response_reg"/>
    <property type="match status" value="1"/>
</dbReference>
<dbReference type="SMART" id="SM00448">
    <property type="entry name" value="REC"/>
    <property type="match status" value="1"/>
</dbReference>
<evidence type="ECO:0000313" key="4">
    <source>
        <dbReference type="Proteomes" id="UP000011550"/>
    </source>
</evidence>
<dbReference type="PANTHER" id="PTHR44520">
    <property type="entry name" value="RESPONSE REGULATOR RCP1-RELATED"/>
    <property type="match status" value="1"/>
</dbReference>
<dbReference type="InterPro" id="IPR052893">
    <property type="entry name" value="TCS_response_regulator"/>
</dbReference>
<keyword evidence="1" id="KW-0597">Phosphoprotein</keyword>
<gene>
    <name evidence="3" type="ORF">C440_05917</name>
</gene>
<sequence>MRADSTGDSRPFVVLHVEDNPADVELVKQVVGRSDRNLSVTAVSCASDALAYLRGDLDLGTADRPDFVLLDLNLPDSDGYELLEQIRSMPASRSLPVIVLSGSESQTDIQRAYELHANAYLIKPMHYPELQSVLERTFDFWAHAAALPNRHGV</sequence>
<dbReference type="InterPro" id="IPR011006">
    <property type="entry name" value="CheY-like_superfamily"/>
</dbReference>
<dbReference type="Proteomes" id="UP000011550">
    <property type="component" value="Unassembled WGS sequence"/>
</dbReference>